<dbReference type="AlphaFoldDB" id="A0A0P6SJ64"/>
<dbReference type="Proteomes" id="UP000049578">
    <property type="component" value="Unassembled WGS sequence"/>
</dbReference>
<dbReference type="Pfam" id="PF02821">
    <property type="entry name" value="Staphylokinase"/>
    <property type="match status" value="1"/>
</dbReference>
<gene>
    <name evidence="4" type="ORF">AKK44_05535</name>
</gene>
<dbReference type="Gene3D" id="3.10.20.180">
    <property type="match status" value="2"/>
</dbReference>
<organism evidence="4 5">
    <name type="scientific">Streptococcus phocae</name>
    <dbReference type="NCBI Taxonomy" id="119224"/>
    <lineage>
        <taxon>Bacteria</taxon>
        <taxon>Bacillati</taxon>
        <taxon>Bacillota</taxon>
        <taxon>Bacilli</taxon>
        <taxon>Lactobacillales</taxon>
        <taxon>Streptococcaceae</taxon>
        <taxon>Streptococcus</taxon>
    </lineage>
</organism>
<dbReference type="PATRIC" id="fig|119224.3.peg.649"/>
<dbReference type="SUPFAM" id="SSF54328">
    <property type="entry name" value="Staphylokinase/streptokinase"/>
    <property type="match status" value="2"/>
</dbReference>
<evidence type="ECO:0000256" key="3">
    <source>
        <dbReference type="SAM" id="SignalP"/>
    </source>
</evidence>
<name>A0A0P6SJ64_9STRE</name>
<keyword evidence="2" id="KW-0617">Plasminogen activation</keyword>
<comment type="caution">
    <text evidence="4">The sequence shown here is derived from an EMBL/GenBank/DDBJ whole genome shotgun (WGS) entry which is preliminary data.</text>
</comment>
<dbReference type="RefSeq" id="WP_054278859.1">
    <property type="nucleotide sequence ID" value="NZ_LHQM01000021.1"/>
</dbReference>
<dbReference type="GO" id="GO:0005576">
    <property type="term" value="C:extracellular region"/>
    <property type="evidence" value="ECO:0007669"/>
    <property type="project" value="InterPro"/>
</dbReference>
<evidence type="ECO:0000256" key="2">
    <source>
        <dbReference type="ARBA" id="ARBA00023202"/>
    </source>
</evidence>
<dbReference type="InterPro" id="IPR004093">
    <property type="entry name" value="SAK"/>
</dbReference>
<feature type="signal peptide" evidence="3">
    <location>
        <begin position="1"/>
        <end position="26"/>
    </location>
</feature>
<dbReference type="InterPro" id="IPR036120">
    <property type="entry name" value="SAK/SK_sf"/>
</dbReference>
<feature type="chain" id="PRO_5006130514" evidence="3">
    <location>
        <begin position="27"/>
        <end position="218"/>
    </location>
</feature>
<evidence type="ECO:0000313" key="5">
    <source>
        <dbReference type="Proteomes" id="UP000049578"/>
    </source>
</evidence>
<accession>A0A0P6SJ64</accession>
<dbReference type="EMBL" id="LHQM01000021">
    <property type="protein sequence ID" value="KPJ22273.1"/>
    <property type="molecule type" value="Genomic_DNA"/>
</dbReference>
<sequence length="218" mass="24638">MKTYVKLFSIVLTCATTLVGAQTAHAIAGSDWIETSQLQPQKSNLVISVNGRLKGKEDDIHIRFIDYDINSSILQKEALLEAVQYQMLQTDLDGKRYRVIDFDTDARLTDRYGKLYKADADGSVNLGKNDIQEYLLTGHVVLEEMTELTPDQLKNPAADINMYYNVQFSSMEDEKPFLSEEVDLGRVPVGTTFTSSDLKEKAQQLLEKNTQVMLFLID</sequence>
<reference evidence="4 5" key="1">
    <citation type="submission" date="2015-08" db="EMBL/GenBank/DDBJ databases">
        <title>Genome sequence of Streptococcus phocae subsp. phocae ATCC 51973T isolated from liver specimen obtained from seal.</title>
        <authorList>
            <person name="Avendano-Herrera R."/>
        </authorList>
    </citation>
    <scope>NUCLEOTIDE SEQUENCE [LARGE SCALE GENOMIC DNA]</scope>
    <source>
        <strain evidence="4 5">ATCC 51973</strain>
    </source>
</reference>
<evidence type="ECO:0000313" key="4">
    <source>
        <dbReference type="EMBL" id="KPJ22273.1"/>
    </source>
</evidence>
<protein>
    <submittedName>
        <fullName evidence="4">Uncharacterized protein</fullName>
    </submittedName>
</protein>
<evidence type="ECO:0000256" key="1">
    <source>
        <dbReference type="ARBA" id="ARBA00022729"/>
    </source>
</evidence>
<keyword evidence="1 3" id="KW-0732">Signal</keyword>
<keyword evidence="5" id="KW-1185">Reference proteome</keyword>
<proteinExistence type="predicted"/>